<comment type="cofactor">
    <cofactor evidence="1 5 6 7">
        <name>FAD</name>
        <dbReference type="ChEBI" id="CHEBI:57692"/>
    </cofactor>
</comment>
<dbReference type="GO" id="GO:0006089">
    <property type="term" value="P:lactate metabolic process"/>
    <property type="evidence" value="ECO:0007669"/>
    <property type="project" value="UniProtKB-UniRule"/>
</dbReference>
<dbReference type="InterPro" id="IPR016164">
    <property type="entry name" value="FAD-linked_Oxase-like_C"/>
</dbReference>
<dbReference type="InterPro" id="IPR012256">
    <property type="entry name" value="D_lactate_DH"/>
</dbReference>
<comment type="function">
    <text evidence="5 6">Catalyzes the oxidation of D-lactate to pyruvate.</text>
</comment>
<feature type="domain" description="FAD-binding PCMH-type" evidence="8">
    <location>
        <begin position="36"/>
        <end position="208"/>
    </location>
</feature>
<dbReference type="OrthoDB" id="9772552at2"/>
<dbReference type="GO" id="GO:0071949">
    <property type="term" value="F:FAD binding"/>
    <property type="evidence" value="ECO:0007669"/>
    <property type="project" value="InterPro"/>
</dbReference>
<dbReference type="NCBIfam" id="NF008387">
    <property type="entry name" value="PRK11183.1"/>
    <property type="match status" value="1"/>
</dbReference>
<dbReference type="GO" id="GO:0055085">
    <property type="term" value="P:transmembrane transport"/>
    <property type="evidence" value="ECO:0007669"/>
    <property type="project" value="InterPro"/>
</dbReference>
<dbReference type="InterPro" id="IPR016167">
    <property type="entry name" value="FAD-bd_PCMH_sub1"/>
</dbReference>
<keyword evidence="4 5" id="KW-0560">Oxidoreductase</keyword>
<evidence type="ECO:0000313" key="10">
    <source>
        <dbReference type="Proteomes" id="UP000027219"/>
    </source>
</evidence>
<comment type="caution">
    <text evidence="9">The sequence shown here is derived from an EMBL/GenBank/DDBJ whole genome shotgun (WGS) entry which is preliminary data.</text>
</comment>
<keyword evidence="2 5" id="KW-0285">Flavoprotein</keyword>
<keyword evidence="5" id="KW-1003">Cell membrane</keyword>
<dbReference type="HAMAP" id="MF_02092">
    <property type="entry name" value="DLDH_Dld"/>
    <property type="match status" value="1"/>
</dbReference>
<feature type="binding site" evidence="5 7">
    <location>
        <position position="144"/>
    </location>
    <ligand>
        <name>FAD</name>
        <dbReference type="ChEBI" id="CHEBI:57692"/>
    </ligand>
</feature>
<dbReference type="InterPro" id="IPR015409">
    <property type="entry name" value="Lactate_DH_C"/>
</dbReference>
<comment type="catalytic activity">
    <reaction evidence="5 6">
        <text>(R)-lactate + a quinone = a quinol + pyruvate</text>
        <dbReference type="Rhea" id="RHEA:51468"/>
        <dbReference type="ChEBI" id="CHEBI:15361"/>
        <dbReference type="ChEBI" id="CHEBI:16004"/>
        <dbReference type="ChEBI" id="CHEBI:24646"/>
        <dbReference type="ChEBI" id="CHEBI:132124"/>
        <dbReference type="EC" id="1.1.5.12"/>
    </reaction>
</comment>
<dbReference type="Pfam" id="PF09330">
    <property type="entry name" value="Lact-deh-memb"/>
    <property type="match status" value="1"/>
</dbReference>
<evidence type="ECO:0000256" key="2">
    <source>
        <dbReference type="ARBA" id="ARBA00022630"/>
    </source>
</evidence>
<comment type="similarity">
    <text evidence="5">Belongs to the quinone-dependent D-lactate dehydrogenase family.</text>
</comment>
<accession>A0A066UJP6</accession>
<evidence type="ECO:0000256" key="5">
    <source>
        <dbReference type="HAMAP-Rule" id="MF_02092"/>
    </source>
</evidence>
<dbReference type="GO" id="GO:0102029">
    <property type="term" value="F:D-lactate dehydrogenase (quinone) activity"/>
    <property type="evidence" value="ECO:0007669"/>
    <property type="project" value="UniProtKB-EC"/>
</dbReference>
<dbReference type="InterPro" id="IPR036318">
    <property type="entry name" value="FAD-bd_PCMH-like_sf"/>
</dbReference>
<dbReference type="GO" id="GO:0048038">
    <property type="term" value="F:quinone binding"/>
    <property type="evidence" value="ECO:0007669"/>
    <property type="project" value="UniProtKB-KW"/>
</dbReference>
<dbReference type="GO" id="GO:0031234">
    <property type="term" value="C:extrinsic component of cytoplasmic side of plasma membrane"/>
    <property type="evidence" value="ECO:0007669"/>
    <property type="project" value="UniProtKB-UniRule"/>
</dbReference>
<evidence type="ECO:0000256" key="4">
    <source>
        <dbReference type="ARBA" id="ARBA00023002"/>
    </source>
</evidence>
<name>A0A066UJP6_9VIBR</name>
<evidence type="ECO:0000256" key="3">
    <source>
        <dbReference type="ARBA" id="ARBA00022827"/>
    </source>
</evidence>
<organism evidence="9 10">
    <name type="scientific">Vibrio fortis</name>
    <dbReference type="NCBI Taxonomy" id="212667"/>
    <lineage>
        <taxon>Bacteria</taxon>
        <taxon>Pseudomonadati</taxon>
        <taxon>Pseudomonadota</taxon>
        <taxon>Gammaproteobacteria</taxon>
        <taxon>Vibrionales</taxon>
        <taxon>Vibrionaceae</taxon>
        <taxon>Vibrio</taxon>
    </lineage>
</organism>
<dbReference type="STRING" id="212667.VFDL14_20405"/>
<dbReference type="GO" id="GO:0004458">
    <property type="term" value="F:D-lactate dehydrogenase (cytochrome) activity"/>
    <property type="evidence" value="ECO:0007669"/>
    <property type="project" value="UniProtKB-UniRule"/>
</dbReference>
<feature type="binding site" evidence="5 7">
    <location>
        <begin position="70"/>
        <end position="74"/>
    </location>
    <ligand>
        <name>FAD</name>
        <dbReference type="ChEBI" id="CHEBI:57692"/>
    </ligand>
</feature>
<dbReference type="Proteomes" id="UP000027219">
    <property type="component" value="Unassembled WGS sequence"/>
</dbReference>
<dbReference type="Gene3D" id="3.30.43.10">
    <property type="entry name" value="Uridine Diphospho-n-acetylenolpyruvylglucosamine Reductase, domain 2"/>
    <property type="match status" value="1"/>
</dbReference>
<feature type="binding site" evidence="5 7">
    <location>
        <begin position="78"/>
        <end position="79"/>
    </location>
    <ligand>
        <name>FAD</name>
        <dbReference type="ChEBI" id="CHEBI:57692"/>
    </ligand>
</feature>
<dbReference type="GO" id="GO:0022904">
    <property type="term" value="P:respiratory electron transport chain"/>
    <property type="evidence" value="ECO:0007669"/>
    <property type="project" value="InterPro"/>
</dbReference>
<dbReference type="InterPro" id="IPR016172">
    <property type="entry name" value="D-lactate_DH_C-sub1"/>
</dbReference>
<dbReference type="Gene3D" id="3.30.1370.20">
    <property type="entry name" value="D-lactate dehydrogenase, cap domain, subdomain 2"/>
    <property type="match status" value="1"/>
</dbReference>
<evidence type="ECO:0000256" key="1">
    <source>
        <dbReference type="ARBA" id="ARBA00001974"/>
    </source>
</evidence>
<keyword evidence="3 5" id="KW-0274">FAD</keyword>
<evidence type="ECO:0000256" key="7">
    <source>
        <dbReference type="PIRSR" id="PIRSR000101-1"/>
    </source>
</evidence>
<reference evidence="9 10" key="1">
    <citation type="submission" date="2014-02" db="EMBL/GenBank/DDBJ databases">
        <title>Vibrio fortis Dalian14 Genome Sequencing.</title>
        <authorList>
            <person name="Wang Y."/>
            <person name="Song L."/>
            <person name="Liu G."/>
            <person name="Ding J."/>
        </authorList>
    </citation>
    <scope>NUCLEOTIDE SEQUENCE [LARGE SCALE GENOMIC DNA]</scope>
    <source>
        <strain evidence="9 10">Dalian14</strain>
    </source>
</reference>
<dbReference type="Gene3D" id="3.30.70.610">
    <property type="entry name" value="D-lactate dehydrogenase, cap domain, subdomain 1"/>
    <property type="match status" value="2"/>
</dbReference>
<keyword evidence="10" id="KW-1185">Reference proteome</keyword>
<dbReference type="Pfam" id="PF01565">
    <property type="entry name" value="FAD_binding_4"/>
    <property type="match status" value="1"/>
</dbReference>
<proteinExistence type="inferred from homology"/>
<gene>
    <name evidence="5" type="primary">dld</name>
    <name evidence="9" type="ORF">VFDL14_20405</name>
</gene>
<evidence type="ECO:0000259" key="8">
    <source>
        <dbReference type="PROSITE" id="PS51387"/>
    </source>
</evidence>
<protein>
    <recommendedName>
        <fullName evidence="5">Quinone-dependent D-lactate dehydrogenase</fullName>
        <ecNumber evidence="5">1.1.5.12</ecNumber>
    </recommendedName>
    <alternativeName>
        <fullName evidence="5">D-lactate dehydrogenase</fullName>
        <shortName evidence="5">D-LDH</shortName>
    </alternativeName>
</protein>
<dbReference type="PROSITE" id="PS51387">
    <property type="entry name" value="FAD_PCMH"/>
    <property type="match status" value="1"/>
</dbReference>
<dbReference type="InterPro" id="IPR051264">
    <property type="entry name" value="FAD-oxidored/transferase_4"/>
</dbReference>
<dbReference type="Gene3D" id="3.30.465.10">
    <property type="match status" value="1"/>
</dbReference>
<keyword evidence="5 6" id="KW-0874">Quinone</keyword>
<evidence type="ECO:0000313" key="9">
    <source>
        <dbReference type="EMBL" id="KDN27265.1"/>
    </source>
</evidence>
<dbReference type="RefSeq" id="WP_032552623.1">
    <property type="nucleotide sequence ID" value="NZ_JFFR01000027.1"/>
</dbReference>
<dbReference type="SUPFAM" id="SSF56176">
    <property type="entry name" value="FAD-binding/transporter-associated domain-like"/>
    <property type="match status" value="1"/>
</dbReference>
<dbReference type="InterPro" id="IPR016169">
    <property type="entry name" value="FAD-bd_PCMH_sub2"/>
</dbReference>
<dbReference type="EMBL" id="JFFR01000027">
    <property type="protein sequence ID" value="KDN27265.1"/>
    <property type="molecule type" value="Genomic_DNA"/>
</dbReference>
<dbReference type="InterPro" id="IPR016173">
    <property type="entry name" value="D-lactate_DH_C-sub2"/>
</dbReference>
<evidence type="ECO:0000256" key="6">
    <source>
        <dbReference type="PIRNR" id="PIRNR000101"/>
    </source>
</evidence>
<feature type="binding site" evidence="5 7">
    <location>
        <position position="154"/>
    </location>
    <ligand>
        <name>FAD</name>
        <dbReference type="ChEBI" id="CHEBI:57692"/>
    </ligand>
</feature>
<feature type="binding site" evidence="5 7">
    <location>
        <position position="257"/>
    </location>
    <ligand>
        <name>FAD</name>
        <dbReference type="ChEBI" id="CHEBI:57692"/>
    </ligand>
</feature>
<keyword evidence="5" id="KW-0997">Cell inner membrane</keyword>
<dbReference type="InterPro" id="IPR006094">
    <property type="entry name" value="Oxid_FAD_bind_N"/>
</dbReference>
<feature type="binding site" evidence="7">
    <location>
        <position position="252"/>
    </location>
    <ligand>
        <name>FAD</name>
        <dbReference type="ChEBI" id="CHEBI:57692"/>
    </ligand>
</feature>
<keyword evidence="5" id="KW-0472">Membrane</keyword>
<dbReference type="PANTHER" id="PTHR43716:SF1">
    <property type="entry name" value="D-2-HYDROXYGLUTARATE DEHYDROGENASE, MITOCHONDRIAL"/>
    <property type="match status" value="1"/>
</dbReference>
<dbReference type="AlphaFoldDB" id="A0A066UJP6"/>
<feature type="binding site" evidence="5 7">
    <location>
        <position position="137"/>
    </location>
    <ligand>
        <name>FAD</name>
        <dbReference type="ChEBI" id="CHEBI:57692"/>
    </ligand>
</feature>
<dbReference type="PIRSF" id="PIRSF000101">
    <property type="entry name" value="D-lactate_dh"/>
    <property type="match status" value="1"/>
</dbReference>
<dbReference type="SUPFAM" id="SSF55103">
    <property type="entry name" value="FAD-linked oxidases, C-terminal domain"/>
    <property type="match status" value="1"/>
</dbReference>
<dbReference type="InterPro" id="IPR016166">
    <property type="entry name" value="FAD-bd_PCMH"/>
</dbReference>
<comment type="subcellular location">
    <subcellularLocation>
        <location evidence="5">Cell inner membrane</location>
        <topology evidence="5">Peripheral membrane protein</topology>
        <orientation evidence="5">Cytoplasmic side</orientation>
    </subcellularLocation>
</comment>
<dbReference type="PANTHER" id="PTHR43716">
    <property type="entry name" value="D-2-HYDROXYGLUTARATE DEHYDROGENASE, MITOCHONDRIAL"/>
    <property type="match status" value="1"/>
</dbReference>
<dbReference type="EC" id="1.1.5.12" evidence="5"/>
<sequence>MKQKQLIDQFKVIVGDDNVLTDDIKTKYYRSGFRSGGGSALAVVFPNTLVEQWKVIKQCVEANCIIIMQAAKTGLTEGSAPSGNDYDRDVVVINITKMKQIHLLDGGKQAVCLPGASLHSLEKSLKTVNRAPHSVIGSSSLGATVVGGIANNSGGALVKRGPAYTELAIFAQVDKDGKLHLVNHLGIDGLGETPEEILQNIQNGNFDPSKVVHDDRMASDKEYDERVREVTSDIPSRFNADDRRLFEASGCAGKLGVFAVRVDSYPVPDKEQVFYLGTNDPAKLTQLRKDFLTQFENLPEMGEYMHRDIFNMAEKYGKDVFLSIDHLGTDNLPKMFALKAKVENTLERIPFVSKHLPDTILYYASKVFPQHLPQRLLDYRDKYEHHLILKMSDGGIDEAKKYLKEVWAAEPDQDYFECTAEEGKKAYLNRFAAAGAAIRYETIHRNEVEDIVALDIALRRNEEEWLETLPQEVTDNLVMPLYYGHFMCFVFHQDYIFKKGTDTKRMKRLMLEHLNSRGAKYPAEHNVGHLYEAENSLQKFYHQLDPTNTFNPGIGKMDKYRRNCNCCA</sequence>